<protein>
    <recommendedName>
        <fullName evidence="3">HicB-like antitoxin of toxin-antitoxin system domain-containing protein</fullName>
    </recommendedName>
</protein>
<dbReference type="Proteomes" id="UP001157733">
    <property type="component" value="Chromosome"/>
</dbReference>
<dbReference type="InterPro" id="IPR035069">
    <property type="entry name" value="TTHA1013/TTHA0281-like"/>
</dbReference>
<accession>A0ABM9HB41</accession>
<proteinExistence type="predicted"/>
<reference evidence="1 2" key="1">
    <citation type="submission" date="2022-09" db="EMBL/GenBank/DDBJ databases">
        <authorList>
            <person name="Kop L."/>
        </authorList>
    </citation>
    <scope>NUCLEOTIDE SEQUENCE [LARGE SCALE GENOMIC DNA]</scope>
    <source>
        <strain evidence="1 2">347</strain>
    </source>
</reference>
<dbReference type="EMBL" id="OX336137">
    <property type="protein sequence ID" value="CAI2717400.1"/>
    <property type="molecule type" value="Genomic_DNA"/>
</dbReference>
<evidence type="ECO:0000313" key="1">
    <source>
        <dbReference type="EMBL" id="CAI2717400.1"/>
    </source>
</evidence>
<sequence>MERDAEGYFVASVLELPGCHTQAKSMDTLEKRLREAIEVYLGTTTNQ</sequence>
<dbReference type="SUPFAM" id="SSF143100">
    <property type="entry name" value="TTHA1013/TTHA0281-like"/>
    <property type="match status" value="1"/>
</dbReference>
<gene>
    <name evidence="1" type="ORF">NSPWAT_0541</name>
</gene>
<evidence type="ECO:0008006" key="3">
    <source>
        <dbReference type="Google" id="ProtNLM"/>
    </source>
</evidence>
<name>A0ABM9HB41_9BACT</name>
<organism evidence="1 2">
    <name type="scientific">Nitrospina watsonii</name>
    <dbReference type="NCBI Taxonomy" id="1323948"/>
    <lineage>
        <taxon>Bacteria</taxon>
        <taxon>Pseudomonadati</taxon>
        <taxon>Nitrospinota/Tectimicrobiota group</taxon>
        <taxon>Nitrospinota</taxon>
        <taxon>Nitrospinia</taxon>
        <taxon>Nitrospinales</taxon>
        <taxon>Nitrospinaceae</taxon>
        <taxon>Nitrospina</taxon>
    </lineage>
</organism>
<keyword evidence="2" id="KW-1185">Reference proteome</keyword>
<dbReference type="Gene3D" id="3.30.160.250">
    <property type="match status" value="1"/>
</dbReference>
<evidence type="ECO:0000313" key="2">
    <source>
        <dbReference type="Proteomes" id="UP001157733"/>
    </source>
</evidence>